<protein>
    <submittedName>
        <fullName evidence="1">Accessory secretory protein Asp3</fullName>
    </submittedName>
</protein>
<dbReference type="AlphaFoldDB" id="A0A380SAW0"/>
<proteinExistence type="predicted"/>
<dbReference type="EMBL" id="UHDK01000004">
    <property type="protein sequence ID" value="SUQ38651.1"/>
    <property type="molecule type" value="Genomic_DNA"/>
</dbReference>
<sequence>MHLISYGEKGNVFVSHLSNLLQVPSFITADKDKRFDQQISEIINEEITSATGPTEIYFDPKSETYDVADQAIFTVLNPSRYLKYLDVVRVNYGGANETEN</sequence>
<dbReference type="Proteomes" id="UP000255277">
    <property type="component" value="Unassembled WGS sequence"/>
</dbReference>
<evidence type="ECO:0000313" key="2">
    <source>
        <dbReference type="Proteomes" id="UP000255277"/>
    </source>
</evidence>
<evidence type="ECO:0000313" key="1">
    <source>
        <dbReference type="EMBL" id="SUQ38651.1"/>
    </source>
</evidence>
<accession>A0A380SAW0</accession>
<name>A0A380SAW0_STAGA</name>
<organism evidence="1 2">
    <name type="scientific">Staphylococcus gallinarum</name>
    <dbReference type="NCBI Taxonomy" id="1293"/>
    <lineage>
        <taxon>Bacteria</taxon>
        <taxon>Bacillati</taxon>
        <taxon>Bacillota</taxon>
        <taxon>Bacilli</taxon>
        <taxon>Bacillales</taxon>
        <taxon>Staphylococcaceae</taxon>
        <taxon>Staphylococcus</taxon>
    </lineage>
</organism>
<reference evidence="1 2" key="1">
    <citation type="submission" date="2018-06" db="EMBL/GenBank/DDBJ databases">
        <authorList>
            <consortium name="Pathogen Informatics"/>
            <person name="Doyle S."/>
        </authorList>
    </citation>
    <scope>NUCLEOTIDE SEQUENCE [LARGE SCALE GENOMIC DNA]</scope>
    <source>
        <strain evidence="1 2">NCTC12195</strain>
    </source>
</reference>
<gene>
    <name evidence="1" type="primary">asp3_2</name>
    <name evidence="1" type="ORF">NCTC12195_05028</name>
</gene>